<evidence type="ECO:0000256" key="4">
    <source>
        <dbReference type="ARBA" id="ARBA00023163"/>
    </source>
</evidence>
<dbReference type="SUPFAM" id="SSF47459">
    <property type="entry name" value="HLH, helix-loop-helix DNA-binding domain"/>
    <property type="match status" value="1"/>
</dbReference>
<evidence type="ECO:0000259" key="7">
    <source>
        <dbReference type="PROSITE" id="PS50888"/>
    </source>
</evidence>
<evidence type="ECO:0000256" key="3">
    <source>
        <dbReference type="ARBA" id="ARBA00023125"/>
    </source>
</evidence>
<dbReference type="SMART" id="SM00353">
    <property type="entry name" value="HLH"/>
    <property type="match status" value="1"/>
</dbReference>
<keyword evidence="3" id="KW-0238">DNA-binding</keyword>
<dbReference type="PROSITE" id="PS50888">
    <property type="entry name" value="BHLH"/>
    <property type="match status" value="1"/>
</dbReference>
<dbReference type="GO" id="GO:0010106">
    <property type="term" value="P:cellular response to iron ion starvation"/>
    <property type="evidence" value="ECO:0007669"/>
    <property type="project" value="UniProtKB-ARBA"/>
</dbReference>
<gene>
    <name evidence="8" type="ORF">RIF29_39284</name>
</gene>
<evidence type="ECO:0000256" key="1">
    <source>
        <dbReference type="ARBA" id="ARBA00004123"/>
    </source>
</evidence>
<dbReference type="GO" id="GO:0000977">
    <property type="term" value="F:RNA polymerase II transcription regulatory region sequence-specific DNA binding"/>
    <property type="evidence" value="ECO:0007669"/>
    <property type="project" value="TreeGrafter"/>
</dbReference>
<comment type="subcellular location">
    <subcellularLocation>
        <location evidence="1">Nucleus</location>
    </subcellularLocation>
</comment>
<evidence type="ECO:0000256" key="2">
    <source>
        <dbReference type="ARBA" id="ARBA00023015"/>
    </source>
</evidence>
<name>A0AAN9E767_CROPI</name>
<dbReference type="Gene3D" id="4.10.280.10">
    <property type="entry name" value="Helix-loop-helix DNA-binding domain"/>
    <property type="match status" value="1"/>
</dbReference>
<organism evidence="8 9">
    <name type="scientific">Crotalaria pallida</name>
    <name type="common">Smooth rattlebox</name>
    <name type="synonym">Crotalaria striata</name>
    <dbReference type="NCBI Taxonomy" id="3830"/>
    <lineage>
        <taxon>Eukaryota</taxon>
        <taxon>Viridiplantae</taxon>
        <taxon>Streptophyta</taxon>
        <taxon>Embryophyta</taxon>
        <taxon>Tracheophyta</taxon>
        <taxon>Spermatophyta</taxon>
        <taxon>Magnoliopsida</taxon>
        <taxon>eudicotyledons</taxon>
        <taxon>Gunneridae</taxon>
        <taxon>Pentapetalae</taxon>
        <taxon>rosids</taxon>
        <taxon>fabids</taxon>
        <taxon>Fabales</taxon>
        <taxon>Fabaceae</taxon>
        <taxon>Papilionoideae</taxon>
        <taxon>50 kb inversion clade</taxon>
        <taxon>genistoids sensu lato</taxon>
        <taxon>core genistoids</taxon>
        <taxon>Crotalarieae</taxon>
        <taxon>Crotalaria</taxon>
    </lineage>
</organism>
<dbReference type="AlphaFoldDB" id="A0AAN9E767"/>
<dbReference type="PANTHER" id="PTHR13935">
    <property type="entry name" value="ACHAETE-SCUTE TRANSCRIPTION FACTOR-RELATED"/>
    <property type="match status" value="1"/>
</dbReference>
<protein>
    <recommendedName>
        <fullName evidence="7">BHLH domain-containing protein</fullName>
    </recommendedName>
</protein>
<dbReference type="InterPro" id="IPR011598">
    <property type="entry name" value="bHLH_dom"/>
</dbReference>
<proteinExistence type="predicted"/>
<sequence>MLALSPPVSSSMGIWPLEVEPIISHNNNYNQNYYYTSDYYSSFPHQFSSPQSQGEVQTSTPSSDPTMVKKLSHNASERDRRKKINALYSSLRSLLPVADQMKKMSIPGTISRVLKYIPELQQQVEELIKKKEELLLRISRQGDTINKETQRKIALHNSAFVVSTSRLNESEAAILISTYEKVNKIPLSEILLCLENHGLQLLNASSSETFEGRIFYNLHFHVEKTSRIESEILNEMLLSILEKKEGIF</sequence>
<keyword evidence="2" id="KW-0805">Transcription regulation</keyword>
<keyword evidence="9" id="KW-1185">Reference proteome</keyword>
<evidence type="ECO:0000313" key="9">
    <source>
        <dbReference type="Proteomes" id="UP001372338"/>
    </source>
</evidence>
<keyword evidence="5" id="KW-0539">Nucleus</keyword>
<dbReference type="EMBL" id="JAYWIO010000008">
    <property type="protein sequence ID" value="KAK7244462.1"/>
    <property type="molecule type" value="Genomic_DNA"/>
</dbReference>
<dbReference type="InterPro" id="IPR015660">
    <property type="entry name" value="MASH1/Ascl1a-like"/>
</dbReference>
<evidence type="ECO:0000256" key="5">
    <source>
        <dbReference type="ARBA" id="ARBA00023242"/>
    </source>
</evidence>
<dbReference type="InterPro" id="IPR036638">
    <property type="entry name" value="HLH_DNA-bd_sf"/>
</dbReference>
<feature type="compositionally biased region" description="Polar residues" evidence="6">
    <location>
        <begin position="54"/>
        <end position="65"/>
    </location>
</feature>
<dbReference type="GO" id="GO:0000981">
    <property type="term" value="F:DNA-binding transcription factor activity, RNA polymerase II-specific"/>
    <property type="evidence" value="ECO:0007669"/>
    <property type="project" value="TreeGrafter"/>
</dbReference>
<dbReference type="PANTHER" id="PTHR13935:SF41">
    <property type="entry name" value="TRANSCRIPTION FACTOR ORG2-RELATED"/>
    <property type="match status" value="1"/>
</dbReference>
<evidence type="ECO:0000256" key="6">
    <source>
        <dbReference type="SAM" id="MobiDB-lite"/>
    </source>
</evidence>
<comment type="caution">
    <text evidence="8">The sequence shown here is derived from an EMBL/GenBank/DDBJ whole genome shotgun (WGS) entry which is preliminary data.</text>
</comment>
<dbReference type="FunFam" id="4.10.280.10:FF:000074">
    <property type="entry name" value="Transcription factor ORG2"/>
    <property type="match status" value="1"/>
</dbReference>
<accession>A0AAN9E767</accession>
<dbReference type="Proteomes" id="UP001372338">
    <property type="component" value="Unassembled WGS sequence"/>
</dbReference>
<feature type="domain" description="BHLH" evidence="7">
    <location>
        <begin position="68"/>
        <end position="120"/>
    </location>
</feature>
<dbReference type="GO" id="GO:0046983">
    <property type="term" value="F:protein dimerization activity"/>
    <property type="evidence" value="ECO:0007669"/>
    <property type="project" value="InterPro"/>
</dbReference>
<dbReference type="GO" id="GO:0090575">
    <property type="term" value="C:RNA polymerase II transcription regulator complex"/>
    <property type="evidence" value="ECO:0007669"/>
    <property type="project" value="TreeGrafter"/>
</dbReference>
<dbReference type="Pfam" id="PF00010">
    <property type="entry name" value="HLH"/>
    <property type="match status" value="1"/>
</dbReference>
<feature type="region of interest" description="Disordered" evidence="6">
    <location>
        <begin position="46"/>
        <end position="77"/>
    </location>
</feature>
<dbReference type="CDD" id="cd18914">
    <property type="entry name" value="bHLH_AtORG2_like"/>
    <property type="match status" value="1"/>
</dbReference>
<evidence type="ECO:0000313" key="8">
    <source>
        <dbReference type="EMBL" id="KAK7244462.1"/>
    </source>
</evidence>
<keyword evidence="4" id="KW-0804">Transcription</keyword>
<reference evidence="8 9" key="1">
    <citation type="submission" date="2024-01" db="EMBL/GenBank/DDBJ databases">
        <title>The genomes of 5 underutilized Papilionoideae crops provide insights into root nodulation and disease resistanc.</title>
        <authorList>
            <person name="Yuan L."/>
        </authorList>
    </citation>
    <scope>NUCLEOTIDE SEQUENCE [LARGE SCALE GENOMIC DNA]</scope>
    <source>
        <strain evidence="8">ZHUSHIDOU_FW_LH</strain>
        <tissue evidence="8">Leaf</tissue>
    </source>
</reference>